<feature type="transmembrane region" description="Helical" evidence="5">
    <location>
        <begin position="202"/>
        <end position="219"/>
    </location>
</feature>
<dbReference type="InterPro" id="IPR006977">
    <property type="entry name" value="Yip1_dom"/>
</dbReference>
<name>A0A386H5H5_9CLOT</name>
<dbReference type="RefSeq" id="WP_119973303.1">
    <property type="nucleotide sequence ID" value="NZ_CP032416.1"/>
</dbReference>
<dbReference type="AlphaFoldDB" id="A0A386H5H5"/>
<reference evidence="7 8" key="1">
    <citation type="journal article" date="2019" name="Int. J. Syst. Evol. Microbiol.">
        <title>Clostridium fermenticellae sp. nov., isolated from the mud in a fermentation cellar for the production of the Chinese liquor, baijiu.</title>
        <authorList>
            <person name="Xu P.X."/>
            <person name="Chai L.J."/>
            <person name="Qiu T."/>
            <person name="Zhang X.J."/>
            <person name="Lu Z.M."/>
            <person name="Xiao C."/>
            <person name="Wang S.T."/>
            <person name="Shen C.H."/>
            <person name="Shi J.S."/>
            <person name="Xu Z.H."/>
        </authorList>
    </citation>
    <scope>NUCLEOTIDE SEQUENCE [LARGE SCALE GENOMIC DNA]</scope>
    <source>
        <strain evidence="7 8">JN500901</strain>
    </source>
</reference>
<evidence type="ECO:0000256" key="1">
    <source>
        <dbReference type="ARBA" id="ARBA00004141"/>
    </source>
</evidence>
<dbReference type="EMBL" id="CP032416">
    <property type="protein sequence ID" value="AYD40900.1"/>
    <property type="molecule type" value="Genomic_DNA"/>
</dbReference>
<feature type="transmembrane region" description="Helical" evidence="5">
    <location>
        <begin position="178"/>
        <end position="195"/>
    </location>
</feature>
<accession>A0A386H5H5</accession>
<keyword evidence="4 5" id="KW-0472">Membrane</keyword>
<comment type="subcellular location">
    <subcellularLocation>
        <location evidence="1">Membrane</location>
        <topology evidence="1">Multi-pass membrane protein</topology>
    </subcellularLocation>
</comment>
<evidence type="ECO:0000256" key="5">
    <source>
        <dbReference type="SAM" id="Phobius"/>
    </source>
</evidence>
<feature type="domain" description="Yip1" evidence="6">
    <location>
        <begin position="14"/>
        <end position="218"/>
    </location>
</feature>
<evidence type="ECO:0000256" key="2">
    <source>
        <dbReference type="ARBA" id="ARBA00022692"/>
    </source>
</evidence>
<keyword evidence="3 5" id="KW-1133">Transmembrane helix</keyword>
<evidence type="ECO:0000313" key="7">
    <source>
        <dbReference type="EMBL" id="AYD40900.1"/>
    </source>
</evidence>
<dbReference type="KEGG" id="cfer:D4Z93_10340"/>
<evidence type="ECO:0000256" key="3">
    <source>
        <dbReference type="ARBA" id="ARBA00022989"/>
    </source>
</evidence>
<evidence type="ECO:0000256" key="4">
    <source>
        <dbReference type="ARBA" id="ARBA00023136"/>
    </source>
</evidence>
<dbReference type="OrthoDB" id="2940219at2"/>
<proteinExistence type="predicted"/>
<evidence type="ECO:0000313" key="8">
    <source>
        <dbReference type="Proteomes" id="UP000266301"/>
    </source>
</evidence>
<organism evidence="7 8">
    <name type="scientific">Clostridium fermenticellae</name>
    <dbReference type="NCBI Taxonomy" id="2068654"/>
    <lineage>
        <taxon>Bacteria</taxon>
        <taxon>Bacillati</taxon>
        <taxon>Bacillota</taxon>
        <taxon>Clostridia</taxon>
        <taxon>Eubacteriales</taxon>
        <taxon>Clostridiaceae</taxon>
        <taxon>Clostridium</taxon>
    </lineage>
</organism>
<dbReference type="GO" id="GO:0016020">
    <property type="term" value="C:membrane"/>
    <property type="evidence" value="ECO:0007669"/>
    <property type="project" value="UniProtKB-SubCell"/>
</dbReference>
<gene>
    <name evidence="7" type="ORF">D4Z93_10340</name>
</gene>
<dbReference type="Pfam" id="PF04893">
    <property type="entry name" value="Yip1"/>
    <property type="match status" value="1"/>
</dbReference>
<feature type="transmembrane region" description="Helical" evidence="5">
    <location>
        <begin position="81"/>
        <end position="104"/>
    </location>
</feature>
<keyword evidence="8" id="KW-1185">Reference proteome</keyword>
<protein>
    <submittedName>
        <fullName evidence="7">YIP1 family protein</fullName>
    </submittedName>
</protein>
<sequence length="220" mass="24354">MSQESKGKAFKNIMEVITSPVKVMNNIEGNPRIWSYWIVITVIELLVILVEMPKIVGYTILNAQQSVNLSQSAISFVKISAVISGIITALIGPALTVLILSVFIKVITSILKEKGNFKKLYCVNLIAYVPIVISNILTAVVMIFTEAQNIKNISTSFAVFLNSSTNTFIYKLLSHIDIFYIWSIILSSIGTSAVFKISMKKALIINFGIYILSVIIMILV</sequence>
<feature type="transmembrane region" description="Helical" evidence="5">
    <location>
        <begin position="34"/>
        <end position="61"/>
    </location>
</feature>
<feature type="transmembrane region" description="Helical" evidence="5">
    <location>
        <begin position="125"/>
        <end position="144"/>
    </location>
</feature>
<dbReference type="Proteomes" id="UP000266301">
    <property type="component" value="Chromosome"/>
</dbReference>
<evidence type="ECO:0000259" key="6">
    <source>
        <dbReference type="Pfam" id="PF04893"/>
    </source>
</evidence>
<keyword evidence="2 5" id="KW-0812">Transmembrane</keyword>